<feature type="chain" id="PRO_5007391344" description="Secreted protein" evidence="1">
    <location>
        <begin position="23"/>
        <end position="85"/>
    </location>
</feature>
<evidence type="ECO:0000313" key="2">
    <source>
        <dbReference type="EMBL" id="CEK65515.1"/>
    </source>
</evidence>
<dbReference type="AlphaFoldDB" id="A0A0B6ZAL1"/>
<name>A0A0B6ZAL1_9EUPU</name>
<feature type="signal peptide" evidence="1">
    <location>
        <begin position="1"/>
        <end position="22"/>
    </location>
</feature>
<evidence type="ECO:0000256" key="1">
    <source>
        <dbReference type="SAM" id="SignalP"/>
    </source>
</evidence>
<evidence type="ECO:0000313" key="4">
    <source>
        <dbReference type="EMBL" id="CEK65518.1"/>
    </source>
</evidence>
<keyword evidence="1" id="KW-0732">Signal</keyword>
<reference evidence="4" key="1">
    <citation type="submission" date="2014-12" db="EMBL/GenBank/DDBJ databases">
        <title>Insight into the proteome of Arion vulgaris.</title>
        <authorList>
            <person name="Aradska J."/>
            <person name="Bulat T."/>
            <person name="Smidak R."/>
            <person name="Sarate P."/>
            <person name="Gangsoo J."/>
            <person name="Sialana F."/>
            <person name="Bilban M."/>
            <person name="Lubec G."/>
        </authorList>
    </citation>
    <scope>NUCLEOTIDE SEQUENCE</scope>
    <source>
        <tissue evidence="4">Skin</tissue>
    </source>
</reference>
<protein>
    <recommendedName>
        <fullName evidence="5">Secreted protein</fullName>
    </recommendedName>
</protein>
<accession>A0A0B6ZAL1</accession>
<evidence type="ECO:0000313" key="3">
    <source>
        <dbReference type="EMBL" id="CEK65517.1"/>
    </source>
</evidence>
<dbReference type="EMBL" id="HACG01018650">
    <property type="protein sequence ID" value="CEK65515.1"/>
    <property type="molecule type" value="Transcribed_RNA"/>
</dbReference>
<dbReference type="EMBL" id="HACG01018653">
    <property type="protein sequence ID" value="CEK65518.1"/>
    <property type="molecule type" value="Transcribed_RNA"/>
</dbReference>
<dbReference type="EMBL" id="HACG01018652">
    <property type="protein sequence ID" value="CEK65517.1"/>
    <property type="molecule type" value="Transcribed_RNA"/>
</dbReference>
<organism evidence="4">
    <name type="scientific">Arion vulgaris</name>
    <dbReference type="NCBI Taxonomy" id="1028688"/>
    <lineage>
        <taxon>Eukaryota</taxon>
        <taxon>Metazoa</taxon>
        <taxon>Spiralia</taxon>
        <taxon>Lophotrochozoa</taxon>
        <taxon>Mollusca</taxon>
        <taxon>Gastropoda</taxon>
        <taxon>Heterobranchia</taxon>
        <taxon>Euthyneura</taxon>
        <taxon>Panpulmonata</taxon>
        <taxon>Eupulmonata</taxon>
        <taxon>Stylommatophora</taxon>
        <taxon>Helicina</taxon>
        <taxon>Arionoidea</taxon>
        <taxon>Arionidae</taxon>
        <taxon>Arion</taxon>
    </lineage>
</organism>
<evidence type="ECO:0008006" key="5">
    <source>
        <dbReference type="Google" id="ProtNLM"/>
    </source>
</evidence>
<proteinExistence type="predicted"/>
<gene>
    <name evidence="4" type="primary">ORF55308</name>
    <name evidence="2" type="synonym">ORF55297</name>
    <name evidence="3" type="synonym">ORF55305</name>
</gene>
<sequence>MLRLTPIKAMIIVILIARPVELCFHIRKGLAMERLLSAVTHTIAYAEVNTQKVHKQAQRLDSQGTSELVIRSDVFIMTDNVKIAS</sequence>